<proteinExistence type="predicted"/>
<feature type="compositionally biased region" description="Basic and acidic residues" evidence="1">
    <location>
        <begin position="9"/>
        <end position="40"/>
    </location>
</feature>
<evidence type="ECO:0000313" key="2">
    <source>
        <dbReference type="EMBL" id="CAA9217454.1"/>
    </source>
</evidence>
<feature type="compositionally biased region" description="Basic residues" evidence="1">
    <location>
        <begin position="136"/>
        <end position="146"/>
    </location>
</feature>
<protein>
    <submittedName>
        <fullName evidence="2">Translation elongation factor Ts</fullName>
    </submittedName>
</protein>
<feature type="compositionally biased region" description="Basic residues" evidence="1">
    <location>
        <begin position="96"/>
        <end position="105"/>
    </location>
</feature>
<dbReference type="EMBL" id="CADCTB010000030">
    <property type="protein sequence ID" value="CAA9217454.1"/>
    <property type="molecule type" value="Genomic_DNA"/>
</dbReference>
<dbReference type="GO" id="GO:0003746">
    <property type="term" value="F:translation elongation factor activity"/>
    <property type="evidence" value="ECO:0007669"/>
    <property type="project" value="UniProtKB-KW"/>
</dbReference>
<gene>
    <name evidence="2" type="ORF">AVDCRST_MAG10-476</name>
</gene>
<dbReference type="AlphaFoldDB" id="A0A6J4H873"/>
<keyword evidence="2" id="KW-0648">Protein biosynthesis</keyword>
<feature type="region of interest" description="Disordered" evidence="1">
    <location>
        <begin position="1"/>
        <end position="264"/>
    </location>
</feature>
<feature type="compositionally biased region" description="Low complexity" evidence="1">
    <location>
        <begin position="169"/>
        <end position="187"/>
    </location>
</feature>
<sequence>GRLRRRRRPEAPQDHGRRHDGREESPRGERRGLREGHHLAAGEGPEQGRRALGPGEHPGCRHHRPRRQHRGHGGAQLRDRLRGQVARVQRPPREAGRRRRRRRRGGGGGRPGRGRRPAHHPQGEHRSGPGGPLRGARGRSPRHLRPQARGVGRQRGDGGARRRRREPGPRALPAHRLQQAPVAVARRGAGGSGGRGASGPRVDHPQRGEARGRPAQDRRGPAQGLLQGARPPRPGLREGQQGQHRPAPGRRQDHPLRPGRDRPV</sequence>
<reference evidence="2" key="1">
    <citation type="submission" date="2020-02" db="EMBL/GenBank/DDBJ databases">
        <authorList>
            <person name="Meier V. D."/>
        </authorList>
    </citation>
    <scope>NUCLEOTIDE SEQUENCE</scope>
    <source>
        <strain evidence="2">AVDCRST_MAG10</strain>
    </source>
</reference>
<feature type="compositionally biased region" description="Basic and acidic residues" evidence="1">
    <location>
        <begin position="250"/>
        <end position="264"/>
    </location>
</feature>
<feature type="non-terminal residue" evidence="2">
    <location>
        <position position="1"/>
    </location>
</feature>
<name>A0A6J4H873_9ACTN</name>
<evidence type="ECO:0000256" key="1">
    <source>
        <dbReference type="SAM" id="MobiDB-lite"/>
    </source>
</evidence>
<feature type="non-terminal residue" evidence="2">
    <location>
        <position position="264"/>
    </location>
</feature>
<keyword evidence="2" id="KW-0251">Elongation factor</keyword>
<feature type="compositionally biased region" description="Basic residues" evidence="1">
    <location>
        <begin position="60"/>
        <end position="72"/>
    </location>
</feature>
<accession>A0A6J4H873</accession>
<feature type="compositionally biased region" description="Gly residues" evidence="1">
    <location>
        <begin position="188"/>
        <end position="197"/>
    </location>
</feature>
<feature type="compositionally biased region" description="Basic and acidic residues" evidence="1">
    <location>
        <begin position="201"/>
        <end position="220"/>
    </location>
</feature>
<organism evidence="2">
    <name type="scientific">uncultured Acidimicrobiales bacterium</name>
    <dbReference type="NCBI Taxonomy" id="310071"/>
    <lineage>
        <taxon>Bacteria</taxon>
        <taxon>Bacillati</taxon>
        <taxon>Actinomycetota</taxon>
        <taxon>Acidimicrobiia</taxon>
        <taxon>Acidimicrobiales</taxon>
        <taxon>environmental samples</taxon>
    </lineage>
</organism>